<dbReference type="Pfam" id="PF13779">
    <property type="entry name" value="DUF4175"/>
    <property type="match status" value="2"/>
</dbReference>
<dbReference type="AlphaFoldDB" id="A0A4V2KSQ5"/>
<feature type="transmembrane region" description="Helical" evidence="2">
    <location>
        <begin position="69"/>
        <end position="90"/>
    </location>
</feature>
<feature type="compositionally biased region" description="Gly residues" evidence="1">
    <location>
        <begin position="685"/>
        <end position="701"/>
    </location>
</feature>
<dbReference type="EMBL" id="SJFN01000037">
    <property type="protein sequence ID" value="TBW33957.1"/>
    <property type="molecule type" value="Genomic_DNA"/>
</dbReference>
<protein>
    <submittedName>
        <fullName evidence="3">TIGR02302 family protein</fullName>
    </submittedName>
</protein>
<evidence type="ECO:0000256" key="1">
    <source>
        <dbReference type="SAM" id="MobiDB-lite"/>
    </source>
</evidence>
<reference evidence="3 4" key="1">
    <citation type="submission" date="2019-02" db="EMBL/GenBank/DDBJ databases">
        <title>Siculibacillus lacustris gen. nov., sp. nov., a new rosette-forming bacterium isolated from a freshwater crater lake (Lake St. Ana, Romania).</title>
        <authorList>
            <person name="Felfoldi T."/>
            <person name="Marton Z."/>
            <person name="Szabo A."/>
            <person name="Mentes A."/>
            <person name="Boka K."/>
            <person name="Marialigeti K."/>
            <person name="Mathe I."/>
            <person name="Koncz M."/>
            <person name="Schumann P."/>
            <person name="Toth E."/>
        </authorList>
    </citation>
    <scope>NUCLEOTIDE SEQUENCE [LARGE SCALE GENOMIC DNA]</scope>
    <source>
        <strain evidence="3 4">SA-279</strain>
    </source>
</reference>
<keyword evidence="2" id="KW-1133">Transmembrane helix</keyword>
<keyword evidence="2" id="KW-0812">Transmembrane</keyword>
<comment type="caution">
    <text evidence="3">The sequence shown here is derived from an EMBL/GenBank/DDBJ whole genome shotgun (WGS) entry which is preliminary data.</text>
</comment>
<dbReference type="OrthoDB" id="8477685at2"/>
<feature type="compositionally biased region" description="Acidic residues" evidence="1">
    <location>
        <begin position="760"/>
        <end position="769"/>
    </location>
</feature>
<dbReference type="RefSeq" id="WP_131311224.1">
    <property type="nucleotide sequence ID" value="NZ_SJFN01000037.1"/>
</dbReference>
<name>A0A4V2KSQ5_9HYPH</name>
<feature type="region of interest" description="Disordered" evidence="1">
    <location>
        <begin position="684"/>
        <end position="706"/>
    </location>
</feature>
<feature type="transmembrane region" description="Helical" evidence="2">
    <location>
        <begin position="37"/>
        <end position="63"/>
    </location>
</feature>
<feature type="transmembrane region" description="Helical" evidence="2">
    <location>
        <begin position="165"/>
        <end position="182"/>
    </location>
</feature>
<feature type="region of interest" description="Disordered" evidence="1">
    <location>
        <begin position="805"/>
        <end position="827"/>
    </location>
</feature>
<evidence type="ECO:0000256" key="2">
    <source>
        <dbReference type="SAM" id="Phobius"/>
    </source>
</evidence>
<keyword evidence="2" id="KW-0472">Membrane</keyword>
<evidence type="ECO:0000313" key="3">
    <source>
        <dbReference type="EMBL" id="TBW33957.1"/>
    </source>
</evidence>
<sequence length="827" mass="87973">MTDGDHHQERQTASATPERRIARVIGRARLVAFLEHLWLRLWIVGGVAGVFVAAAWLGLWAALPDGWRLAGVGLFALAGVAATVHGALALSRERAAWSRTAALRRIEQSSDLHERELTGWVDRPASDGDGRTAALWAAHRARLAVRLGRLSAGVPHPDLGRRDTWALRPALGLVLFVAWFAADGQHGSRLAETLRGPTAVATAEDRLDLWIDPPAHTGRPPIVLGVEGRSPSPESGPVVVPAGSRLVARAASGTSESPPPTLDLALRRADGTVVAASGTEPEASAGVAPARVRERRLTLDGDGIATATVAGRVRLSRAISVVADRPPTVRLIGVPEATPAGALRLTYEVGDDWGVSDAEARLARPPESTARPLYAAPSFPLVLPPGRAEVGRARTLRDLSAHPFAGAKLQLQLVVHDAIGQEGASEPLDLVLPQRRFTDPLARALIELRRRLALDAGAAPVVVQALRALTLQPDRFAVAASTHLGLRFALRRAAAARSDDDLREVVDLLWTAATTIDAGLASDTEKALRDAEEALRAALAAGAPDAEIARLVQELRAAMARHLAALAEEARRDPQRRAPPGRERRRIGERDLAKMLDRIESLARTGARDAAEQLLSELRDVMAALKAGRSGEPGEGGGDDPTAALGDMIRRQQKLMDETHRAGRGGDPGALKGQQKALRDALRGLGQGGRGREPGPGGGEGSSEDLDAAGEAMDRAGEALGSGATEEALDAQARAIEALRSEARRLDGQAAKPGGRGEPGEGDEYGDEDPAGRRRNGADLGRGGVKVPGEIEVERARRILDDIRRRLAEPERPRIEHDYLDRLQRLD</sequence>
<dbReference type="NCBIfam" id="TIGR02302">
    <property type="entry name" value="aProt_lowcomp"/>
    <property type="match status" value="1"/>
</dbReference>
<dbReference type="Proteomes" id="UP000292781">
    <property type="component" value="Unassembled WGS sequence"/>
</dbReference>
<feature type="region of interest" description="Disordered" evidence="1">
    <location>
        <begin position="569"/>
        <end position="588"/>
    </location>
</feature>
<accession>A0A4V2KSQ5</accession>
<organism evidence="3 4">
    <name type="scientific">Siculibacillus lacustris</name>
    <dbReference type="NCBI Taxonomy" id="1549641"/>
    <lineage>
        <taxon>Bacteria</taxon>
        <taxon>Pseudomonadati</taxon>
        <taxon>Pseudomonadota</taxon>
        <taxon>Alphaproteobacteria</taxon>
        <taxon>Hyphomicrobiales</taxon>
        <taxon>Ancalomicrobiaceae</taxon>
        <taxon>Siculibacillus</taxon>
    </lineage>
</organism>
<feature type="region of interest" description="Disordered" evidence="1">
    <location>
        <begin position="742"/>
        <end position="792"/>
    </location>
</feature>
<evidence type="ECO:0000313" key="4">
    <source>
        <dbReference type="Proteomes" id="UP000292781"/>
    </source>
</evidence>
<dbReference type="InterPro" id="IPR012683">
    <property type="entry name" value="CHP02302_TM"/>
</dbReference>
<gene>
    <name evidence="3" type="ORF">EYW49_19060</name>
</gene>
<keyword evidence="4" id="KW-1185">Reference proteome</keyword>
<proteinExistence type="predicted"/>